<dbReference type="Gene3D" id="2.60.40.760">
    <property type="entry name" value="Expansin, cellulose-binding-like domain"/>
    <property type="match status" value="1"/>
</dbReference>
<dbReference type="InterPro" id="IPR036749">
    <property type="entry name" value="Expansin_CBD_sf"/>
</dbReference>
<comment type="caution">
    <text evidence="6">The sequence shown here is derived from an EMBL/GenBank/DDBJ whole genome shotgun (WGS) entry which is preliminary data.</text>
</comment>
<reference evidence="6 7" key="1">
    <citation type="journal article" date="2011" name="Genome Res.">
        <title>Phylogeny-wide analysis of social amoeba genomes highlights ancient origins for complex intercellular communication.</title>
        <authorList>
            <person name="Heidel A.J."/>
            <person name="Lawal H.M."/>
            <person name="Felder M."/>
            <person name="Schilde C."/>
            <person name="Helps N.R."/>
            <person name="Tunggal B."/>
            <person name="Rivero F."/>
            <person name="John U."/>
            <person name="Schleicher M."/>
            <person name="Eichinger L."/>
            <person name="Platzer M."/>
            <person name="Noegel A.A."/>
            <person name="Schaap P."/>
            <person name="Gloeckner G."/>
        </authorList>
    </citation>
    <scope>NUCLEOTIDE SEQUENCE [LARGE SCALE GENOMIC DNA]</scope>
    <source>
        <strain evidence="7">ATCC 26659 / Pp 5 / PN500</strain>
    </source>
</reference>
<dbReference type="PANTHER" id="PTHR31836">
    <property type="match status" value="1"/>
</dbReference>
<keyword evidence="7" id="KW-1185">Reference proteome</keyword>
<evidence type="ECO:0000256" key="2">
    <source>
        <dbReference type="ARBA" id="ARBA00022729"/>
    </source>
</evidence>
<evidence type="ECO:0000256" key="1">
    <source>
        <dbReference type="ARBA" id="ARBA00005392"/>
    </source>
</evidence>
<proteinExistence type="inferred from homology"/>
<dbReference type="GeneID" id="31361697"/>
<protein>
    <submittedName>
        <fullName evidence="6">Expansin-like protein</fullName>
    </submittedName>
</protein>
<dbReference type="PANTHER" id="PTHR31836:SF21">
    <property type="entry name" value="EXPANSIN-LIKE PROTEIN 7"/>
    <property type="match status" value="1"/>
</dbReference>
<organism evidence="6 7">
    <name type="scientific">Heterostelium pallidum (strain ATCC 26659 / Pp 5 / PN500)</name>
    <name type="common">Cellular slime mold</name>
    <name type="synonym">Polysphondylium pallidum</name>
    <dbReference type="NCBI Taxonomy" id="670386"/>
    <lineage>
        <taxon>Eukaryota</taxon>
        <taxon>Amoebozoa</taxon>
        <taxon>Evosea</taxon>
        <taxon>Eumycetozoa</taxon>
        <taxon>Dictyostelia</taxon>
        <taxon>Acytosteliales</taxon>
        <taxon>Acytosteliaceae</taxon>
        <taxon>Heterostelium</taxon>
    </lineage>
</organism>
<feature type="domain" description="Expansin-like EG45" evidence="5">
    <location>
        <begin position="42"/>
        <end position="138"/>
    </location>
</feature>
<feature type="chain" id="PRO_5003042349" evidence="4">
    <location>
        <begin position="23"/>
        <end position="752"/>
    </location>
</feature>
<dbReference type="InterPro" id="IPR051477">
    <property type="entry name" value="Expansin_CellWall"/>
</dbReference>
<dbReference type="STRING" id="670386.D3BCI9"/>
<evidence type="ECO:0000259" key="5">
    <source>
        <dbReference type="PROSITE" id="PS50842"/>
    </source>
</evidence>
<dbReference type="CDD" id="cd22271">
    <property type="entry name" value="DPBB_EXP_N-like"/>
    <property type="match status" value="1"/>
</dbReference>
<feature type="signal peptide" evidence="4">
    <location>
        <begin position="1"/>
        <end position="22"/>
    </location>
</feature>
<evidence type="ECO:0000313" key="7">
    <source>
        <dbReference type="Proteomes" id="UP000001396"/>
    </source>
</evidence>
<dbReference type="EMBL" id="ADBJ01000028">
    <property type="protein sequence ID" value="EFA80631.1"/>
    <property type="molecule type" value="Genomic_DNA"/>
</dbReference>
<evidence type="ECO:0000256" key="3">
    <source>
        <dbReference type="ARBA" id="ARBA00023157"/>
    </source>
</evidence>
<sequence length="752" mass="84376">MKFYFIFTILLCFKFLVVYSSSTPLTVCMSAKVQGTEPLTESGSCGYGKYDGLVNPGVYTATLNEMFYDSGARCGDCFEITGPNGTTTIKVVNFCSAKDCPSDRPFFMLTQNAFAKISSDSVVYDAGFRRVSCSSSGPLSVIQQNDTSDYYIKLLLFNNNVGISMVTIQGKGAKSSIAMQRQNSSEFSWTGQEKMSFPATVTATSIFGDKVSWVMSGVEKMKVFQFSGNFADKKVIKNPPETCTLSQTPATIYNDSLADGFNTFQSKSYSDLNTTDFSEHSAGSNSSLKITLVGINSYLSLSRQGEFNSDYFTGIKFSVKCNQPKWSGLKVFFSNDSTAWTPTEPITKDWSMHTVDFKSLGPHSTNVKSINFGNKVDGDVTLWFDDISFIVDPTKINNSTIINNLSPLNTTSTTIIPSTTTNNHPSTNSGTTTDINDEHSTTEEIVQFKNVSSFYNTLEESMVIPNNTFYPNITITYGKDSVVSNTILPEEVYNRIDLFSDLKEYHALQHSVTPGRDQSIEFKFSFPTADFFFIVFGNVYHLPLEIISPDVRFIHYKDGSIFKGKYHQQYSIWRPDSPLSSLLLQYNFEFFEKCSLETMFYALIYTKDCKLALDPVKVRGIVFEDLNNDGIRQDNERILTVHDHINMTIISKNIMKHSQHSNYISKVYNNIDNTEDTLNEKVISFNMDQLIPFCVKFAIIPSKDYHLGSKGVDNDIGESGYRCFTSTIYEFGNDKWIPISIGIVPKNNTSEK</sequence>
<accession>D3BCI9</accession>
<comment type="similarity">
    <text evidence="1">Belongs to the expansin family. Expansin A subfamily.</text>
</comment>
<dbReference type="PROSITE" id="PS50842">
    <property type="entry name" value="EXPANSIN_EG45"/>
    <property type="match status" value="1"/>
</dbReference>
<name>D3BCI9_HETP5</name>
<evidence type="ECO:0000256" key="4">
    <source>
        <dbReference type="SAM" id="SignalP"/>
    </source>
</evidence>
<dbReference type="RefSeq" id="XP_020432751.1">
    <property type="nucleotide sequence ID" value="XM_020577077.1"/>
</dbReference>
<dbReference type="InParanoid" id="D3BCI9"/>
<keyword evidence="2 4" id="KW-0732">Signal</keyword>
<gene>
    <name evidence="6" type="primary">expl7</name>
    <name evidence="6" type="ORF">PPL_06214</name>
</gene>
<dbReference type="SUPFAM" id="SSF50685">
    <property type="entry name" value="Barwin-like endoglucanases"/>
    <property type="match status" value="1"/>
</dbReference>
<dbReference type="InterPro" id="IPR036908">
    <property type="entry name" value="RlpA-like_sf"/>
</dbReference>
<dbReference type="Gene3D" id="2.40.40.10">
    <property type="entry name" value="RlpA-like domain"/>
    <property type="match status" value="1"/>
</dbReference>
<dbReference type="AlphaFoldDB" id="D3BCI9"/>
<dbReference type="Proteomes" id="UP000001396">
    <property type="component" value="Unassembled WGS sequence"/>
</dbReference>
<keyword evidence="3" id="KW-1015">Disulfide bond</keyword>
<evidence type="ECO:0000313" key="6">
    <source>
        <dbReference type="EMBL" id="EFA80631.1"/>
    </source>
</evidence>
<dbReference type="InterPro" id="IPR007112">
    <property type="entry name" value="Expansin/allergen_DPBB_dom"/>
</dbReference>